<reference evidence="3" key="2">
    <citation type="submission" date="2010-03" db="EMBL/GenBank/DDBJ databases">
        <title>The genome sequence of Coccidioides posadasii strain Silveira.</title>
        <authorList>
            <consortium name="The Broad Institute Genome Sequencing Center for Infectious Disease"/>
            <person name="Neafsey D."/>
            <person name="Orbach M."/>
            <person name="Henn M.R."/>
            <person name="Cole G.T."/>
            <person name="Galgiani J."/>
            <person name="Gardner M.J."/>
            <person name="Kirkland T.N."/>
            <person name="Taylor J.W."/>
            <person name="Young S.K."/>
            <person name="Zeng Q."/>
            <person name="Koehrsen M."/>
            <person name="Alvarado L."/>
            <person name="Berlin A."/>
            <person name="Borenstein D."/>
            <person name="Chapman S.B."/>
            <person name="Chen Z."/>
            <person name="Engels R."/>
            <person name="Freedman E."/>
            <person name="Gellesch M."/>
            <person name="Goldberg J."/>
            <person name="Griggs A."/>
            <person name="Gujja S."/>
            <person name="Heilman E."/>
            <person name="Heiman D."/>
            <person name="Howarth C."/>
            <person name="Jen D."/>
            <person name="Larson L."/>
            <person name="Mehta T."/>
            <person name="Neiman D."/>
            <person name="Park D."/>
            <person name="Pearson M."/>
            <person name="Richards J."/>
            <person name="Roberts A."/>
            <person name="Saif S."/>
            <person name="Shea T."/>
            <person name="Shenoy N."/>
            <person name="Sisk P."/>
            <person name="Stolte C."/>
            <person name="Sykes S."/>
            <person name="Walk T."/>
            <person name="White J."/>
            <person name="Yandava C."/>
            <person name="Haas B."/>
            <person name="Nusbaum C."/>
            <person name="Birren B."/>
        </authorList>
    </citation>
    <scope>NUCLEOTIDE SEQUENCE [LARGE SCALE GENOMIC DNA]</scope>
    <source>
        <strain evidence="3">RMSCC 757 / Silveira</strain>
    </source>
</reference>
<name>E9D4E0_COCPS</name>
<keyword evidence="3" id="KW-1185">Reference proteome</keyword>
<sequence>MLNGGINSPNTQHVHVPNPSPLLRALCEDPLDALRRREEIDRDDRTDRGFDPDDIDWTEF</sequence>
<organism evidence="3">
    <name type="scientific">Coccidioides posadasii (strain RMSCC 757 / Silveira)</name>
    <name type="common">Valley fever fungus</name>
    <dbReference type="NCBI Taxonomy" id="443226"/>
    <lineage>
        <taxon>Eukaryota</taxon>
        <taxon>Fungi</taxon>
        <taxon>Dikarya</taxon>
        <taxon>Ascomycota</taxon>
        <taxon>Pezizomycotina</taxon>
        <taxon>Eurotiomycetes</taxon>
        <taxon>Eurotiomycetidae</taxon>
        <taxon>Onygenales</taxon>
        <taxon>Onygenaceae</taxon>
        <taxon>Coccidioides</taxon>
    </lineage>
</organism>
<dbReference type="HOGENOM" id="CLU_2941571_0_0_1"/>
<gene>
    <name evidence="2" type="ORF">CPSG_04479</name>
</gene>
<dbReference type="Proteomes" id="UP000002497">
    <property type="component" value="Unassembled WGS sequence"/>
</dbReference>
<proteinExistence type="predicted"/>
<dbReference type="VEuPathDB" id="FungiDB:CPSG_04479"/>
<feature type="region of interest" description="Disordered" evidence="1">
    <location>
        <begin position="37"/>
        <end position="60"/>
    </location>
</feature>
<dbReference type="EMBL" id="GL636491">
    <property type="protein sequence ID" value="EFW18933.1"/>
    <property type="molecule type" value="Genomic_DNA"/>
</dbReference>
<feature type="region of interest" description="Disordered" evidence="1">
    <location>
        <begin position="1"/>
        <end position="22"/>
    </location>
</feature>
<feature type="compositionally biased region" description="Basic and acidic residues" evidence="1">
    <location>
        <begin position="37"/>
        <end position="51"/>
    </location>
</feature>
<dbReference type="AlphaFoldDB" id="E9D4E0"/>
<feature type="compositionally biased region" description="Polar residues" evidence="1">
    <location>
        <begin position="1"/>
        <end position="13"/>
    </location>
</feature>
<evidence type="ECO:0000313" key="2">
    <source>
        <dbReference type="EMBL" id="EFW18933.1"/>
    </source>
</evidence>
<accession>E9D4E0</accession>
<evidence type="ECO:0000256" key="1">
    <source>
        <dbReference type="SAM" id="MobiDB-lite"/>
    </source>
</evidence>
<protein>
    <submittedName>
        <fullName evidence="2">Predicted protein</fullName>
    </submittedName>
</protein>
<reference evidence="3" key="1">
    <citation type="journal article" date="2010" name="Genome Res.">
        <title>Population genomic sequencing of Coccidioides fungi reveals recent hybridization and transposon control.</title>
        <authorList>
            <person name="Neafsey D.E."/>
            <person name="Barker B.M."/>
            <person name="Sharpton T.J."/>
            <person name="Stajich J.E."/>
            <person name="Park D.J."/>
            <person name="Whiston E."/>
            <person name="Hung C.-Y."/>
            <person name="McMahan C."/>
            <person name="White J."/>
            <person name="Sykes S."/>
            <person name="Heiman D."/>
            <person name="Young S."/>
            <person name="Zeng Q."/>
            <person name="Abouelleil A."/>
            <person name="Aftuck L."/>
            <person name="Bessette D."/>
            <person name="Brown A."/>
            <person name="FitzGerald M."/>
            <person name="Lui A."/>
            <person name="Macdonald J.P."/>
            <person name="Priest M."/>
            <person name="Orbach M.J."/>
            <person name="Galgiani J.N."/>
            <person name="Kirkland T.N."/>
            <person name="Cole G.T."/>
            <person name="Birren B.W."/>
            <person name="Henn M.R."/>
            <person name="Taylor J.W."/>
            <person name="Rounsley S.D."/>
        </authorList>
    </citation>
    <scope>NUCLEOTIDE SEQUENCE [LARGE SCALE GENOMIC DNA]</scope>
    <source>
        <strain evidence="3">RMSCC 757 / Silveira</strain>
    </source>
</reference>
<evidence type="ECO:0000313" key="3">
    <source>
        <dbReference type="Proteomes" id="UP000002497"/>
    </source>
</evidence>